<reference evidence="4" key="1">
    <citation type="journal article" date="2023" name="Mar. Drugs">
        <title>Gemmata algarum, a Novel Planctomycete Isolated from an Algal Mat, Displays Antimicrobial Activity.</title>
        <authorList>
            <person name="Kumar G."/>
            <person name="Kallscheuer N."/>
            <person name="Kashif M."/>
            <person name="Ahamad S."/>
            <person name="Jagadeeshwari U."/>
            <person name="Pannikurungottu S."/>
            <person name="Haufschild T."/>
            <person name="Kabuu M."/>
            <person name="Sasikala C."/>
            <person name="Jogler C."/>
            <person name="Ramana C."/>
        </authorList>
    </citation>
    <scope>NUCLEOTIDE SEQUENCE [LARGE SCALE GENOMIC DNA]</scope>
    <source>
        <strain evidence="4">JC673</strain>
    </source>
</reference>
<feature type="signal peptide" evidence="2">
    <location>
        <begin position="1"/>
        <end position="31"/>
    </location>
</feature>
<organism evidence="3 4">
    <name type="scientific">Gemmata algarum</name>
    <dbReference type="NCBI Taxonomy" id="2975278"/>
    <lineage>
        <taxon>Bacteria</taxon>
        <taxon>Pseudomonadati</taxon>
        <taxon>Planctomycetota</taxon>
        <taxon>Planctomycetia</taxon>
        <taxon>Gemmatales</taxon>
        <taxon>Gemmataceae</taxon>
        <taxon>Gemmata</taxon>
    </lineage>
</organism>
<keyword evidence="2" id="KW-0732">Signal</keyword>
<evidence type="ECO:0008006" key="5">
    <source>
        <dbReference type="Google" id="ProtNLM"/>
    </source>
</evidence>
<comment type="caution">
    <text evidence="3">The sequence shown here is derived from an EMBL/GenBank/DDBJ whole genome shotgun (WGS) entry which is preliminary data.</text>
</comment>
<feature type="chain" id="PRO_5046197076" description="DUF4350 domain-containing protein" evidence="2">
    <location>
        <begin position="32"/>
        <end position="535"/>
    </location>
</feature>
<accession>A0ABU5ERW5</accession>
<sequence length="535" mass="58663">MKRRNARRCSGLALVGLLALALALEPPAARGQPPLGPRPQPGQAQPQLVVPGGGTELFRAIFDAAKVRPVQGYELQLLLKDLAFEPGPAFKPGHDLIVVVLGDPHQRQANDPLWWARQVVRNGGAALIASDDRCELYTAGNRNMARPVGNFNGDTVRANDQNPNDTHRGNDECPYAVPVAPDERPGADPNGRVWGVFRGLTRVATNQPTYINITQYQNEYQHPLARLPRSSFSPTGFGFRTPPTFAVGGDGAPDGGKPGYSFLAVADSSVFINQMLLEPGTDNRKLAFRTVEYLRGPDGERTRCVFFENGRLVERFDGLQSAFSPPLPPVPPDAMPNLGTLFGKNQDKLIDFLDAKADELQDRDTLHKVMVGPPGSEREERSAARWVERTLAIAAVAVVLFLLRKLWGGRHPQDAPPPPNAGAGAASTGPPGVFDRRQKELARRNNLYEPVRAVVREFFASAGAPAAPGPRMPALEISRAVRKPESLRLALRDLWRLAYGPPAPLTAQRWYELEPYFERLKRAHADGKWKFEPAA</sequence>
<evidence type="ECO:0000256" key="1">
    <source>
        <dbReference type="SAM" id="MobiDB-lite"/>
    </source>
</evidence>
<dbReference type="RefSeq" id="WP_320684831.1">
    <property type="nucleotide sequence ID" value="NZ_JAXBLV010000002.1"/>
</dbReference>
<evidence type="ECO:0000313" key="4">
    <source>
        <dbReference type="Proteomes" id="UP001272242"/>
    </source>
</evidence>
<keyword evidence="4" id="KW-1185">Reference proteome</keyword>
<feature type="compositionally biased region" description="Low complexity" evidence="1">
    <location>
        <begin position="421"/>
        <end position="432"/>
    </location>
</feature>
<gene>
    <name evidence="3" type="ORF">R5W23_003071</name>
</gene>
<dbReference type="Proteomes" id="UP001272242">
    <property type="component" value="Unassembled WGS sequence"/>
</dbReference>
<name>A0ABU5ERW5_9BACT</name>
<proteinExistence type="predicted"/>
<evidence type="ECO:0000256" key="2">
    <source>
        <dbReference type="SAM" id="SignalP"/>
    </source>
</evidence>
<feature type="region of interest" description="Disordered" evidence="1">
    <location>
        <begin position="412"/>
        <end position="434"/>
    </location>
</feature>
<protein>
    <recommendedName>
        <fullName evidence="5">DUF4350 domain-containing protein</fullName>
    </recommendedName>
</protein>
<dbReference type="EMBL" id="JAXBLV010000002">
    <property type="protein sequence ID" value="MDY3557806.1"/>
    <property type="molecule type" value="Genomic_DNA"/>
</dbReference>
<evidence type="ECO:0000313" key="3">
    <source>
        <dbReference type="EMBL" id="MDY3557806.1"/>
    </source>
</evidence>